<protein>
    <submittedName>
        <fullName evidence="2">Uncharacterized protein</fullName>
    </submittedName>
</protein>
<organism evidence="2 3">
    <name type="scientific">Allacma fusca</name>
    <dbReference type="NCBI Taxonomy" id="39272"/>
    <lineage>
        <taxon>Eukaryota</taxon>
        <taxon>Metazoa</taxon>
        <taxon>Ecdysozoa</taxon>
        <taxon>Arthropoda</taxon>
        <taxon>Hexapoda</taxon>
        <taxon>Collembola</taxon>
        <taxon>Symphypleona</taxon>
        <taxon>Sminthuridae</taxon>
        <taxon>Allacma</taxon>
    </lineage>
</organism>
<keyword evidence="1" id="KW-1133">Transmembrane helix</keyword>
<accession>A0A8J2JQ49</accession>
<keyword evidence="1" id="KW-0472">Membrane</keyword>
<evidence type="ECO:0000256" key="1">
    <source>
        <dbReference type="SAM" id="Phobius"/>
    </source>
</evidence>
<gene>
    <name evidence="2" type="ORF">AFUS01_LOCUS12075</name>
</gene>
<sequence>ADDVRDNSGYVNQHLTTRSNTSGSHICMFIIVIVFGTFEYSEVVRRE</sequence>
<comment type="caution">
    <text evidence="2">The sequence shown here is derived from an EMBL/GenBank/DDBJ whole genome shotgun (WGS) entry which is preliminary data.</text>
</comment>
<dbReference type="Proteomes" id="UP000708208">
    <property type="component" value="Unassembled WGS sequence"/>
</dbReference>
<proteinExistence type="predicted"/>
<dbReference type="EMBL" id="CAJVCH010094150">
    <property type="protein sequence ID" value="CAG7722967.1"/>
    <property type="molecule type" value="Genomic_DNA"/>
</dbReference>
<feature type="transmembrane region" description="Helical" evidence="1">
    <location>
        <begin position="22"/>
        <end position="41"/>
    </location>
</feature>
<keyword evidence="3" id="KW-1185">Reference proteome</keyword>
<evidence type="ECO:0000313" key="2">
    <source>
        <dbReference type="EMBL" id="CAG7722967.1"/>
    </source>
</evidence>
<feature type="non-terminal residue" evidence="2">
    <location>
        <position position="1"/>
    </location>
</feature>
<evidence type="ECO:0000313" key="3">
    <source>
        <dbReference type="Proteomes" id="UP000708208"/>
    </source>
</evidence>
<dbReference type="AlphaFoldDB" id="A0A8J2JQ49"/>
<reference evidence="2" key="1">
    <citation type="submission" date="2021-06" db="EMBL/GenBank/DDBJ databases">
        <authorList>
            <person name="Hodson N. C."/>
            <person name="Mongue J. A."/>
            <person name="Jaron S. K."/>
        </authorList>
    </citation>
    <scope>NUCLEOTIDE SEQUENCE</scope>
</reference>
<name>A0A8J2JQ49_9HEXA</name>
<keyword evidence="1" id="KW-0812">Transmembrane</keyword>